<organism evidence="2">
    <name type="scientific">marine sediment metagenome</name>
    <dbReference type="NCBI Taxonomy" id="412755"/>
    <lineage>
        <taxon>unclassified sequences</taxon>
        <taxon>metagenomes</taxon>
        <taxon>ecological metagenomes</taxon>
    </lineage>
</organism>
<gene>
    <name evidence="2" type="ORF">LCGC14_1051400</name>
</gene>
<comment type="caution">
    <text evidence="2">The sequence shown here is derived from an EMBL/GenBank/DDBJ whole genome shotgun (WGS) entry which is preliminary data.</text>
</comment>
<reference evidence="2" key="1">
    <citation type="journal article" date="2015" name="Nature">
        <title>Complex archaea that bridge the gap between prokaryotes and eukaryotes.</title>
        <authorList>
            <person name="Spang A."/>
            <person name="Saw J.H."/>
            <person name="Jorgensen S.L."/>
            <person name="Zaremba-Niedzwiedzka K."/>
            <person name="Martijn J."/>
            <person name="Lind A.E."/>
            <person name="van Eijk R."/>
            <person name="Schleper C."/>
            <person name="Guy L."/>
            <person name="Ettema T.J."/>
        </authorList>
    </citation>
    <scope>NUCLEOTIDE SEQUENCE</scope>
</reference>
<accession>A0A0F9Q6U9</accession>
<name>A0A0F9Q6U9_9ZZZZ</name>
<dbReference type="EMBL" id="LAZR01004399">
    <property type="protein sequence ID" value="KKN08951.1"/>
    <property type="molecule type" value="Genomic_DNA"/>
</dbReference>
<sequence length="191" mass="20815">MSDKCPKCGAGLQPGQECRGLPPRWTYGSSFYASGCVAEHKRCLRRQLTQAEKAYADLDIVRGVVQDELDEVYGKFRKLQNVNTALAGSHATMETDLAQANAKLDPPFDHSSKCEGPAMDVVCLNCEQVKYDRWFTELNKANKARAALDGLLSAVVQSVEELGEAAEAAREAAPDGPATAQNAPRINDREE</sequence>
<proteinExistence type="predicted"/>
<protein>
    <submittedName>
        <fullName evidence="2">Uncharacterized protein</fullName>
    </submittedName>
</protein>
<dbReference type="AlphaFoldDB" id="A0A0F9Q6U9"/>
<evidence type="ECO:0000313" key="2">
    <source>
        <dbReference type="EMBL" id="KKN08951.1"/>
    </source>
</evidence>
<evidence type="ECO:0000256" key="1">
    <source>
        <dbReference type="SAM" id="MobiDB-lite"/>
    </source>
</evidence>
<feature type="region of interest" description="Disordered" evidence="1">
    <location>
        <begin position="163"/>
        <end position="191"/>
    </location>
</feature>